<dbReference type="InterPro" id="IPR039537">
    <property type="entry name" value="Retrotran_Ty1/copia-like"/>
</dbReference>
<evidence type="ECO:0000313" key="3">
    <source>
        <dbReference type="EMBL" id="GEX16025.1"/>
    </source>
</evidence>
<dbReference type="PROSITE" id="PS50994">
    <property type="entry name" value="INTEGRASE"/>
    <property type="match status" value="1"/>
</dbReference>
<dbReference type="PANTHER" id="PTHR42648">
    <property type="entry name" value="TRANSPOSASE, PUTATIVE-RELATED"/>
    <property type="match status" value="1"/>
</dbReference>
<dbReference type="GO" id="GO:0015074">
    <property type="term" value="P:DNA integration"/>
    <property type="evidence" value="ECO:0007669"/>
    <property type="project" value="InterPro"/>
</dbReference>
<dbReference type="PANTHER" id="PTHR42648:SF32">
    <property type="entry name" value="RIBONUCLEASE H-LIKE DOMAIN, GAG-PRE-INTEGRASE DOMAIN PROTEIN-RELATED"/>
    <property type="match status" value="1"/>
</dbReference>
<evidence type="ECO:0000259" key="2">
    <source>
        <dbReference type="PROSITE" id="PS50994"/>
    </source>
</evidence>
<dbReference type="AlphaFoldDB" id="A0A699H674"/>
<comment type="caution">
    <text evidence="3">The sequence shown here is derived from an EMBL/GenBank/DDBJ whole genome shotgun (WGS) entry which is preliminary data.</text>
</comment>
<name>A0A699H674_TANCI</name>
<organism evidence="3">
    <name type="scientific">Tanacetum cinerariifolium</name>
    <name type="common">Dalmatian daisy</name>
    <name type="synonym">Chrysanthemum cinerariifolium</name>
    <dbReference type="NCBI Taxonomy" id="118510"/>
    <lineage>
        <taxon>Eukaryota</taxon>
        <taxon>Viridiplantae</taxon>
        <taxon>Streptophyta</taxon>
        <taxon>Embryophyta</taxon>
        <taxon>Tracheophyta</taxon>
        <taxon>Spermatophyta</taxon>
        <taxon>Magnoliopsida</taxon>
        <taxon>eudicotyledons</taxon>
        <taxon>Gunneridae</taxon>
        <taxon>Pentapetalae</taxon>
        <taxon>asterids</taxon>
        <taxon>campanulids</taxon>
        <taxon>Asterales</taxon>
        <taxon>Asteraceae</taxon>
        <taxon>Asteroideae</taxon>
        <taxon>Anthemideae</taxon>
        <taxon>Anthemidinae</taxon>
        <taxon>Tanacetum</taxon>
    </lineage>
</organism>
<protein>
    <submittedName>
        <fullName evidence="3">Retrovirus-related Pol polyprotein from transposon TNT 1-94</fullName>
    </submittedName>
</protein>
<dbReference type="SUPFAM" id="SSF53098">
    <property type="entry name" value="Ribonuclease H-like"/>
    <property type="match status" value="1"/>
</dbReference>
<accession>A0A699H674</accession>
<feature type="region of interest" description="Disordered" evidence="1">
    <location>
        <begin position="349"/>
        <end position="370"/>
    </location>
</feature>
<evidence type="ECO:0000256" key="1">
    <source>
        <dbReference type="SAM" id="MobiDB-lite"/>
    </source>
</evidence>
<gene>
    <name evidence="3" type="ORF">Tci_288000</name>
</gene>
<sequence length="568" mass="64372">MENLNEVKVKELRSNIETEFRNYKLEEFCDENGIPQNFSSPCIPEQNGVTERRNRTLIEAAKTMLNSAKLPKQFWGEAVNTARYTQNRSIIVKRHGKTSYDILRGRSPNISYFYVLGCPVYIRNHMDHLEKFDEKADDGFFHGYSQVAKAFKLADLISNFPHVFVLGSGFDLKTYFDSDYVALGGCQILEGKLVCWSAKKQGSVAMSSAEAEYQFIRDHILKGDIELYFIPTDLRLVDIFTKLLAEPSFTRLVAELGMLNIEKQEFWYTAEVKEETKTITFLLLWWDKPFSFTQYEFIYAIGLPISKLSEVPEQSLLPPSGEVNADDTADKSLSRASVQLVTQSKATTNLKTKKKKISPSSKPKSPHKVLDQHVEEEKDAEFVAMGEVDEQSLEIPAVEQLLDKADKLNKAVQEPPKSPYDTKSEIKVVKSFFTFHISKLKDQTMHDSKVTADIHEGSDLQSMPDDDLRSVLGFHTADSDDTHKNEVSKSDHIFQDDNASAERLSLQDHMDHICEEVSSLHSRLGDMESSIVQQVLAELKSSLQALVIDSLKEQMPSLLSDALKDTLL</sequence>
<dbReference type="InterPro" id="IPR012337">
    <property type="entry name" value="RNaseH-like_sf"/>
</dbReference>
<proteinExistence type="predicted"/>
<dbReference type="InterPro" id="IPR036397">
    <property type="entry name" value="RNaseH_sf"/>
</dbReference>
<reference evidence="3" key="1">
    <citation type="journal article" date="2019" name="Sci. Rep.">
        <title>Draft genome of Tanacetum cinerariifolium, the natural source of mosquito coil.</title>
        <authorList>
            <person name="Yamashiro T."/>
            <person name="Shiraishi A."/>
            <person name="Satake H."/>
            <person name="Nakayama K."/>
        </authorList>
    </citation>
    <scope>NUCLEOTIDE SEQUENCE</scope>
</reference>
<dbReference type="EMBL" id="BKCJ010092709">
    <property type="protein sequence ID" value="GEX16025.1"/>
    <property type="molecule type" value="Genomic_DNA"/>
</dbReference>
<dbReference type="Gene3D" id="3.30.420.10">
    <property type="entry name" value="Ribonuclease H-like superfamily/Ribonuclease H"/>
    <property type="match status" value="1"/>
</dbReference>
<dbReference type="InterPro" id="IPR001584">
    <property type="entry name" value="Integrase_cat-core"/>
</dbReference>
<feature type="domain" description="Integrase catalytic" evidence="2">
    <location>
        <begin position="1"/>
        <end position="107"/>
    </location>
</feature>
<dbReference type="GO" id="GO:0003676">
    <property type="term" value="F:nucleic acid binding"/>
    <property type="evidence" value="ECO:0007669"/>
    <property type="project" value="InterPro"/>
</dbReference>